<dbReference type="SUPFAM" id="SSF55874">
    <property type="entry name" value="ATPase domain of HSP90 chaperone/DNA topoisomerase II/histidine kinase"/>
    <property type="match status" value="1"/>
</dbReference>
<keyword evidence="24" id="KW-1185">Reference proteome</keyword>
<dbReference type="FunFam" id="1.10.287.130:FF:000002">
    <property type="entry name" value="Two-component osmosensing histidine kinase"/>
    <property type="match status" value="1"/>
</dbReference>
<evidence type="ECO:0000256" key="7">
    <source>
        <dbReference type="ARBA" id="ARBA00022692"/>
    </source>
</evidence>
<accession>A0A7Z0VPP6</accession>
<feature type="domain" description="Response regulatory" evidence="20">
    <location>
        <begin position="533"/>
        <end position="649"/>
    </location>
</feature>
<evidence type="ECO:0000256" key="10">
    <source>
        <dbReference type="ARBA" id="ARBA00022840"/>
    </source>
</evidence>
<dbReference type="InterPro" id="IPR003660">
    <property type="entry name" value="HAMP_dom"/>
</dbReference>
<evidence type="ECO:0000313" key="23">
    <source>
        <dbReference type="EMBL" id="ODJ89489.1"/>
    </source>
</evidence>
<dbReference type="CDD" id="cd00082">
    <property type="entry name" value="HisKA"/>
    <property type="match status" value="1"/>
</dbReference>
<dbReference type="Proteomes" id="UP000094769">
    <property type="component" value="Unassembled WGS sequence"/>
</dbReference>
<evidence type="ECO:0000256" key="5">
    <source>
        <dbReference type="ARBA" id="ARBA00022553"/>
    </source>
</evidence>
<comment type="subunit">
    <text evidence="14">At low DSF concentrations, interacts with RpfF.</text>
</comment>
<dbReference type="Gene3D" id="1.20.120.160">
    <property type="entry name" value="HPT domain"/>
    <property type="match status" value="1"/>
</dbReference>
<evidence type="ECO:0000259" key="21">
    <source>
        <dbReference type="PROSITE" id="PS50885"/>
    </source>
</evidence>
<dbReference type="Pfam" id="PF00072">
    <property type="entry name" value="Response_reg"/>
    <property type="match status" value="1"/>
</dbReference>
<feature type="transmembrane region" description="Helical" evidence="18">
    <location>
        <begin position="153"/>
        <end position="175"/>
    </location>
</feature>
<keyword evidence="6 23" id="KW-0808">Transferase</keyword>
<feature type="domain" description="HAMP" evidence="21">
    <location>
        <begin position="181"/>
        <end position="234"/>
    </location>
</feature>
<dbReference type="CDD" id="cd16922">
    <property type="entry name" value="HATPase_EvgS-ArcB-TorS-like"/>
    <property type="match status" value="1"/>
</dbReference>
<dbReference type="Pfam" id="PF17152">
    <property type="entry name" value="CHASE8"/>
    <property type="match status" value="1"/>
</dbReference>
<dbReference type="SUPFAM" id="SSF158472">
    <property type="entry name" value="HAMP domain-like"/>
    <property type="match status" value="1"/>
</dbReference>
<dbReference type="InterPro" id="IPR004358">
    <property type="entry name" value="Sig_transdc_His_kin-like_C"/>
</dbReference>
<keyword evidence="12" id="KW-0902">Two-component regulatory system</keyword>
<dbReference type="GO" id="GO:0005886">
    <property type="term" value="C:plasma membrane"/>
    <property type="evidence" value="ECO:0007669"/>
    <property type="project" value="UniProtKB-SubCell"/>
</dbReference>
<keyword evidence="8" id="KW-0547">Nucleotide-binding</keyword>
<evidence type="ECO:0000256" key="15">
    <source>
        <dbReference type="ARBA" id="ARBA00068150"/>
    </source>
</evidence>
<dbReference type="Gene3D" id="6.10.340.10">
    <property type="match status" value="1"/>
</dbReference>
<feature type="modified residue" description="4-aspartylphosphate" evidence="17">
    <location>
        <position position="582"/>
    </location>
</feature>
<dbReference type="PROSITE" id="PS50109">
    <property type="entry name" value="HIS_KIN"/>
    <property type="match status" value="1"/>
</dbReference>
<evidence type="ECO:0000259" key="20">
    <source>
        <dbReference type="PROSITE" id="PS50110"/>
    </source>
</evidence>
<dbReference type="PRINTS" id="PR00344">
    <property type="entry name" value="BCTRLSENSOR"/>
</dbReference>
<evidence type="ECO:0000256" key="17">
    <source>
        <dbReference type="PROSITE-ProRule" id="PRU00169"/>
    </source>
</evidence>
<dbReference type="SUPFAM" id="SSF47384">
    <property type="entry name" value="Homodimeric domain of signal transducing histidine kinase"/>
    <property type="match status" value="1"/>
</dbReference>
<keyword evidence="13 18" id="KW-0472">Membrane</keyword>
<dbReference type="SMART" id="SM00304">
    <property type="entry name" value="HAMP"/>
    <property type="match status" value="1"/>
</dbReference>
<dbReference type="Pfam" id="PF00512">
    <property type="entry name" value="HisKA"/>
    <property type="match status" value="1"/>
</dbReference>
<comment type="subcellular location">
    <subcellularLocation>
        <location evidence="2">Cell membrane</location>
        <topology evidence="2">Multi-pass membrane protein</topology>
    </subcellularLocation>
</comment>
<comment type="catalytic activity">
    <reaction evidence="1">
        <text>ATP + protein L-histidine = ADP + protein N-phospho-L-histidine.</text>
        <dbReference type="EC" id="2.7.13.3"/>
    </reaction>
</comment>
<dbReference type="SUPFAM" id="SSF47226">
    <property type="entry name" value="Histidine-containing phosphotransfer domain, HPT domain"/>
    <property type="match status" value="1"/>
</dbReference>
<dbReference type="InterPro" id="IPR001789">
    <property type="entry name" value="Sig_transdc_resp-reg_receiver"/>
</dbReference>
<dbReference type="CDD" id="cd06225">
    <property type="entry name" value="HAMP"/>
    <property type="match status" value="1"/>
</dbReference>
<keyword evidence="9 23" id="KW-0418">Kinase</keyword>
<evidence type="ECO:0000256" key="18">
    <source>
        <dbReference type="SAM" id="Phobius"/>
    </source>
</evidence>
<dbReference type="Pfam" id="PF00672">
    <property type="entry name" value="HAMP"/>
    <property type="match status" value="1"/>
</dbReference>
<dbReference type="InterPro" id="IPR036890">
    <property type="entry name" value="HATPase_C_sf"/>
</dbReference>
<dbReference type="InterPro" id="IPR033417">
    <property type="entry name" value="CHASE8"/>
</dbReference>
<dbReference type="PANTHER" id="PTHR45339">
    <property type="entry name" value="HYBRID SIGNAL TRANSDUCTION HISTIDINE KINASE J"/>
    <property type="match status" value="1"/>
</dbReference>
<protein>
    <recommendedName>
        <fullName evidence="15">Sensory/regulatory protein RpfC</fullName>
        <ecNumber evidence="3">2.7.13.3</ecNumber>
    </recommendedName>
</protein>
<dbReference type="PANTHER" id="PTHR45339:SF1">
    <property type="entry name" value="HYBRID SIGNAL TRANSDUCTION HISTIDINE KINASE J"/>
    <property type="match status" value="1"/>
</dbReference>
<name>A0A7Z0VPP6_9GAMM</name>
<dbReference type="InterPro" id="IPR003661">
    <property type="entry name" value="HisK_dim/P_dom"/>
</dbReference>
<organism evidence="23 24">
    <name type="scientific">Candidatus Thiodiazotropha endolucinida</name>
    <dbReference type="NCBI Taxonomy" id="1655433"/>
    <lineage>
        <taxon>Bacteria</taxon>
        <taxon>Pseudomonadati</taxon>
        <taxon>Pseudomonadota</taxon>
        <taxon>Gammaproteobacteria</taxon>
        <taxon>Chromatiales</taxon>
        <taxon>Sedimenticolaceae</taxon>
        <taxon>Candidatus Thiodiazotropha</taxon>
    </lineage>
</organism>
<evidence type="ECO:0000256" key="12">
    <source>
        <dbReference type="ARBA" id="ARBA00023012"/>
    </source>
</evidence>
<dbReference type="Gene3D" id="1.10.287.130">
    <property type="match status" value="1"/>
</dbReference>
<dbReference type="EC" id="2.7.13.3" evidence="3"/>
<dbReference type="SMART" id="SM00388">
    <property type="entry name" value="HisKA"/>
    <property type="match status" value="1"/>
</dbReference>
<dbReference type="Pfam" id="PF02518">
    <property type="entry name" value="HATPase_c"/>
    <property type="match status" value="1"/>
</dbReference>
<dbReference type="InterPro" id="IPR036641">
    <property type="entry name" value="HPT_dom_sf"/>
</dbReference>
<dbReference type="PROSITE" id="PS50110">
    <property type="entry name" value="RESPONSE_REGULATORY"/>
    <property type="match status" value="1"/>
</dbReference>
<keyword evidence="7 18" id="KW-0812">Transmembrane</keyword>
<evidence type="ECO:0000256" key="11">
    <source>
        <dbReference type="ARBA" id="ARBA00022989"/>
    </source>
</evidence>
<dbReference type="Gene3D" id="3.30.565.10">
    <property type="entry name" value="Histidine kinase-like ATPase, C-terminal domain"/>
    <property type="match status" value="1"/>
</dbReference>
<evidence type="ECO:0000256" key="2">
    <source>
        <dbReference type="ARBA" id="ARBA00004651"/>
    </source>
</evidence>
<dbReference type="OrthoDB" id="9797243at2"/>
<evidence type="ECO:0000256" key="14">
    <source>
        <dbReference type="ARBA" id="ARBA00064003"/>
    </source>
</evidence>
<feature type="modified residue" description="Phosphohistidine" evidence="16">
    <location>
        <position position="723"/>
    </location>
</feature>
<evidence type="ECO:0000256" key="4">
    <source>
        <dbReference type="ARBA" id="ARBA00022475"/>
    </source>
</evidence>
<proteinExistence type="predicted"/>
<evidence type="ECO:0000313" key="24">
    <source>
        <dbReference type="Proteomes" id="UP000094769"/>
    </source>
</evidence>
<dbReference type="AlphaFoldDB" id="A0A7Z0VPP6"/>
<evidence type="ECO:0000256" key="8">
    <source>
        <dbReference type="ARBA" id="ARBA00022741"/>
    </source>
</evidence>
<evidence type="ECO:0000256" key="6">
    <source>
        <dbReference type="ARBA" id="ARBA00022679"/>
    </source>
</evidence>
<gene>
    <name evidence="23" type="primary">luxQ_1</name>
    <name evidence="23" type="ORF">CODIS_00470</name>
</gene>
<dbReference type="SUPFAM" id="SSF52172">
    <property type="entry name" value="CheY-like"/>
    <property type="match status" value="1"/>
</dbReference>
<dbReference type="GO" id="GO:0000155">
    <property type="term" value="F:phosphorelay sensor kinase activity"/>
    <property type="evidence" value="ECO:0007669"/>
    <property type="project" value="InterPro"/>
</dbReference>
<evidence type="ECO:0000259" key="19">
    <source>
        <dbReference type="PROSITE" id="PS50109"/>
    </source>
</evidence>
<feature type="domain" description="Histidine kinase" evidence="19">
    <location>
        <begin position="274"/>
        <end position="495"/>
    </location>
</feature>
<dbReference type="GO" id="GO:0005524">
    <property type="term" value="F:ATP binding"/>
    <property type="evidence" value="ECO:0007669"/>
    <property type="project" value="UniProtKB-KW"/>
</dbReference>
<dbReference type="SMART" id="SM00387">
    <property type="entry name" value="HATPase_c"/>
    <property type="match status" value="1"/>
</dbReference>
<dbReference type="PROSITE" id="PS50894">
    <property type="entry name" value="HPT"/>
    <property type="match status" value="1"/>
</dbReference>
<dbReference type="InterPro" id="IPR005467">
    <property type="entry name" value="His_kinase_dom"/>
</dbReference>
<dbReference type="EMBL" id="MARB01000001">
    <property type="protein sequence ID" value="ODJ89489.1"/>
    <property type="molecule type" value="Genomic_DNA"/>
</dbReference>
<dbReference type="Pfam" id="PF01627">
    <property type="entry name" value="Hpt"/>
    <property type="match status" value="1"/>
</dbReference>
<comment type="caution">
    <text evidence="23">The sequence shown here is derived from an EMBL/GenBank/DDBJ whole genome shotgun (WGS) entry which is preliminary data.</text>
</comment>
<dbReference type="InterPro" id="IPR008207">
    <property type="entry name" value="Sig_transdc_His_kin_Hpt_dom"/>
</dbReference>
<feature type="transmembrane region" description="Helical" evidence="18">
    <location>
        <begin position="15"/>
        <end position="35"/>
    </location>
</feature>
<keyword evidence="11 18" id="KW-1133">Transmembrane helix</keyword>
<dbReference type="PROSITE" id="PS50885">
    <property type="entry name" value="HAMP"/>
    <property type="match status" value="1"/>
</dbReference>
<dbReference type="SMART" id="SM00448">
    <property type="entry name" value="REC"/>
    <property type="match status" value="1"/>
</dbReference>
<dbReference type="InterPro" id="IPR011006">
    <property type="entry name" value="CheY-like_superfamily"/>
</dbReference>
<keyword evidence="5 17" id="KW-0597">Phosphoprotein</keyword>
<dbReference type="RefSeq" id="WP_069120015.1">
    <property type="nucleotide sequence ID" value="NZ_MARB01000001.1"/>
</dbReference>
<keyword evidence="10" id="KW-0067">ATP-binding</keyword>
<evidence type="ECO:0000256" key="13">
    <source>
        <dbReference type="ARBA" id="ARBA00023136"/>
    </source>
</evidence>
<keyword evidence="4" id="KW-1003">Cell membrane</keyword>
<dbReference type="InterPro" id="IPR003594">
    <property type="entry name" value="HATPase_dom"/>
</dbReference>
<dbReference type="InterPro" id="IPR036097">
    <property type="entry name" value="HisK_dim/P_sf"/>
</dbReference>
<dbReference type="FunFam" id="3.30.565.10:FF:000010">
    <property type="entry name" value="Sensor histidine kinase RcsC"/>
    <property type="match status" value="1"/>
</dbReference>
<evidence type="ECO:0000256" key="1">
    <source>
        <dbReference type="ARBA" id="ARBA00000085"/>
    </source>
</evidence>
<dbReference type="CDD" id="cd17546">
    <property type="entry name" value="REC_hyHK_CKI1_RcsC-like"/>
    <property type="match status" value="1"/>
</dbReference>
<dbReference type="Gene3D" id="3.40.50.2300">
    <property type="match status" value="1"/>
</dbReference>
<evidence type="ECO:0000256" key="16">
    <source>
        <dbReference type="PROSITE-ProRule" id="PRU00110"/>
    </source>
</evidence>
<sequence length="782" mass="86559">MYLLRNASIKHKLEAIILVTTASVLLLSLLLFMIVEINSARGETAARLQSLAILLGANSSAAITFDDQSTAKDILATLSTQKDVVEATIFLNNGDSFARYQSENYKSTLDFSNDRSGIGSYFKLVAIKEKILLDGENIGYLHIVGDMSRAHSVLLHQSLMVLGVFIVSMLFAFWLSNRFQRVISRPVQQLLRTMKKIAVKRDFSHRAKRLSNDELGSLVDGFNAMLDRIQRHDSKLSAYHQDLERQVTERTHQLNTAKNEAEAASQAKSDFLATMSHEIRTPMSGVIGFGHLLKKTTLNEQQREYIDIIISSAQGLLEIIDDILNFSKMEAGKVTLEYSNFVMENLAHGVEMLFAPKALEKDITLTSSVADDVPPLLYGDPAKIRQILINLVGNAIKFTDEGSIRIKIDKEDQQGDEVTIRITVSDTGIGISQQQQSQLFQPFQQCDGSITRNYGGTGLGLVIAQRLVDLMEGEITLTSKPDEGSTFVTRIHLNTAKKTGGIEQLPDIPNITANLLVPPDGIDKTDSLFDKLTILVVDDSNVNLTLAKALLLKKGAQVVAVTSALEALEAIDSREFDLILMDLEMPKMSGIEATRKIRETHDSRQLPIVAVTAHVLPQKKEDVFDAGMDDLLTKPYLPDQLYRIVSKWTGHLYNPADEQLPHSEIDGDSAIYDQQTALASVANDNKTAELILDEFLEMLPGCEDALKEACSAGDRMALYQTAHKLEGSASTSGASSIYEEAVTLKTALKQKSVQSDQIDRCVIALLEQTDQFRQYFPNKVKH</sequence>
<evidence type="ECO:0000256" key="9">
    <source>
        <dbReference type="ARBA" id="ARBA00022777"/>
    </source>
</evidence>
<feature type="domain" description="HPt" evidence="22">
    <location>
        <begin position="684"/>
        <end position="779"/>
    </location>
</feature>
<evidence type="ECO:0000259" key="22">
    <source>
        <dbReference type="PROSITE" id="PS50894"/>
    </source>
</evidence>
<evidence type="ECO:0000256" key="3">
    <source>
        <dbReference type="ARBA" id="ARBA00012438"/>
    </source>
</evidence>
<reference evidence="23 24" key="1">
    <citation type="submission" date="2016-06" db="EMBL/GenBank/DDBJ databases">
        <title>Genome sequence of endosymbiont of Candidatus Endolucinida thiodiazotropha.</title>
        <authorList>
            <person name="Poehlein A."/>
            <person name="Koenig S."/>
            <person name="Heiden S.E."/>
            <person name="Thuermer A."/>
            <person name="Voget S."/>
            <person name="Daniel R."/>
            <person name="Markert S."/>
            <person name="Gros O."/>
            <person name="Schweder T."/>
        </authorList>
    </citation>
    <scope>NUCLEOTIDE SEQUENCE [LARGE SCALE GENOMIC DNA]</scope>
    <source>
        <strain evidence="23 24">COS</strain>
    </source>
</reference>